<keyword evidence="2" id="KW-1185">Reference proteome</keyword>
<organism evidence="1 2">
    <name type="scientific">Mucor lusitanicus CBS 277.49</name>
    <dbReference type="NCBI Taxonomy" id="747725"/>
    <lineage>
        <taxon>Eukaryota</taxon>
        <taxon>Fungi</taxon>
        <taxon>Fungi incertae sedis</taxon>
        <taxon>Mucoromycota</taxon>
        <taxon>Mucoromycotina</taxon>
        <taxon>Mucoromycetes</taxon>
        <taxon>Mucorales</taxon>
        <taxon>Mucorineae</taxon>
        <taxon>Mucoraceae</taxon>
        <taxon>Mucor</taxon>
    </lineage>
</organism>
<evidence type="ECO:0000313" key="1">
    <source>
        <dbReference type="EMBL" id="OAD00641.1"/>
    </source>
</evidence>
<dbReference type="AlphaFoldDB" id="A0A168J1W0"/>
<comment type="caution">
    <text evidence="1">The sequence shown here is derived from an EMBL/GenBank/DDBJ whole genome shotgun (WGS) entry which is preliminary data.</text>
</comment>
<proteinExistence type="predicted"/>
<dbReference type="OrthoDB" id="10280806at2759"/>
<evidence type="ECO:0000313" key="2">
    <source>
        <dbReference type="Proteomes" id="UP000077051"/>
    </source>
</evidence>
<accession>A0A168J1W0</accession>
<dbReference type="Proteomes" id="UP000077051">
    <property type="component" value="Unassembled WGS sequence"/>
</dbReference>
<dbReference type="EMBL" id="AMYB01000007">
    <property type="protein sequence ID" value="OAD00641.1"/>
    <property type="molecule type" value="Genomic_DNA"/>
</dbReference>
<dbReference type="VEuPathDB" id="FungiDB:MUCCIDRAFT_114132"/>
<protein>
    <submittedName>
        <fullName evidence="1">Uncharacterized protein</fullName>
    </submittedName>
</protein>
<gene>
    <name evidence="1" type="ORF">MUCCIDRAFT_114132</name>
</gene>
<sequence length="235" mass="26266">MTLVGDIVAAATAASATDSALSQSALHLNTAKKQIQDLCKSHGSKLKSLMSTELTLRHQGKQALNRGKLDGTMKVPETKNNVGCLGLEIESIGNVYKVLDFIRNIKLLYLYAGCKRLKIDLLNVNEVLPDAIQARRLRRLIFQAKRLYEVVEAFGFGALLLPVFSDKKILCGLTDKDFISLMDLAKELDLVKFLKAAHAWSPFATLEFELGQITREYKLSFDSLQCYFGSMYNKR</sequence>
<reference evidence="1 2" key="1">
    <citation type="submission" date="2015-06" db="EMBL/GenBank/DDBJ databases">
        <title>Expansion of signal transduction pathways in fungi by whole-genome duplication.</title>
        <authorList>
            <consortium name="DOE Joint Genome Institute"/>
            <person name="Corrochano L.M."/>
            <person name="Kuo A."/>
            <person name="Marcet-Houben M."/>
            <person name="Polaino S."/>
            <person name="Salamov A."/>
            <person name="Villalobos J.M."/>
            <person name="Alvarez M.I."/>
            <person name="Avalos J."/>
            <person name="Benito E.P."/>
            <person name="Benoit I."/>
            <person name="Burger G."/>
            <person name="Camino L.P."/>
            <person name="Canovas D."/>
            <person name="Cerda-Olmedo E."/>
            <person name="Cheng J.-F."/>
            <person name="Dominguez A."/>
            <person name="Elias M."/>
            <person name="Eslava A.P."/>
            <person name="Glaser F."/>
            <person name="Grimwood J."/>
            <person name="Gutierrez G."/>
            <person name="Heitman J."/>
            <person name="Henrissat B."/>
            <person name="Iturriaga E.A."/>
            <person name="Lang B.F."/>
            <person name="Lavin J.L."/>
            <person name="Lee S."/>
            <person name="Li W."/>
            <person name="Lindquist E."/>
            <person name="Lopez-Garcia S."/>
            <person name="Luque E.M."/>
            <person name="Marcos A.T."/>
            <person name="Martin J."/>
            <person name="Mccluskey K."/>
            <person name="Medina H.R."/>
            <person name="Miralles-Duran A."/>
            <person name="Miyazaki A."/>
            <person name="Munoz-Torres E."/>
            <person name="Oguiza J.A."/>
            <person name="Ohm R."/>
            <person name="Olmedo M."/>
            <person name="Orejas M."/>
            <person name="Ortiz-Castellanos L."/>
            <person name="Pisabarro A.G."/>
            <person name="Rodriguez-Romero J."/>
            <person name="Ruiz-Herrera J."/>
            <person name="Ruiz-Vazquez R."/>
            <person name="Sanz C."/>
            <person name="Schackwitz W."/>
            <person name="Schmutz J."/>
            <person name="Shahriari M."/>
            <person name="Shelest E."/>
            <person name="Silva-Franco F."/>
            <person name="Soanes D."/>
            <person name="Syed K."/>
            <person name="Tagua V.G."/>
            <person name="Talbot N.J."/>
            <person name="Thon M."/>
            <person name="De Vries R.P."/>
            <person name="Wiebenga A."/>
            <person name="Yadav J.S."/>
            <person name="Braun E.L."/>
            <person name="Baker S."/>
            <person name="Garre V."/>
            <person name="Horwitz B."/>
            <person name="Torres-Martinez S."/>
            <person name="Idnurm A."/>
            <person name="Herrera-Estrella A."/>
            <person name="Gabaldon T."/>
            <person name="Grigoriev I.V."/>
        </authorList>
    </citation>
    <scope>NUCLEOTIDE SEQUENCE [LARGE SCALE GENOMIC DNA]</scope>
    <source>
        <strain evidence="1 2">CBS 277.49</strain>
    </source>
</reference>
<name>A0A168J1W0_MUCCL</name>